<keyword evidence="1" id="KW-0472">Membrane</keyword>
<keyword evidence="1" id="KW-0812">Transmembrane</keyword>
<protein>
    <submittedName>
        <fullName evidence="2">Uncharacterized protein</fullName>
    </submittedName>
</protein>
<dbReference type="AlphaFoldDB" id="A0AAD3SLG8"/>
<organism evidence="2 3">
    <name type="scientific">Nepenthes gracilis</name>
    <name type="common">Slender pitcher plant</name>
    <dbReference type="NCBI Taxonomy" id="150966"/>
    <lineage>
        <taxon>Eukaryota</taxon>
        <taxon>Viridiplantae</taxon>
        <taxon>Streptophyta</taxon>
        <taxon>Embryophyta</taxon>
        <taxon>Tracheophyta</taxon>
        <taxon>Spermatophyta</taxon>
        <taxon>Magnoliopsida</taxon>
        <taxon>eudicotyledons</taxon>
        <taxon>Gunneridae</taxon>
        <taxon>Pentapetalae</taxon>
        <taxon>Caryophyllales</taxon>
        <taxon>Nepenthaceae</taxon>
        <taxon>Nepenthes</taxon>
    </lineage>
</organism>
<feature type="transmembrane region" description="Helical" evidence="1">
    <location>
        <begin position="83"/>
        <end position="101"/>
    </location>
</feature>
<evidence type="ECO:0000256" key="1">
    <source>
        <dbReference type="SAM" id="Phobius"/>
    </source>
</evidence>
<dbReference type="Proteomes" id="UP001279734">
    <property type="component" value="Unassembled WGS sequence"/>
</dbReference>
<dbReference type="EMBL" id="BSYO01000012">
    <property type="protein sequence ID" value="GMH12859.1"/>
    <property type="molecule type" value="Genomic_DNA"/>
</dbReference>
<feature type="transmembrane region" description="Helical" evidence="1">
    <location>
        <begin position="44"/>
        <end position="62"/>
    </location>
</feature>
<gene>
    <name evidence="2" type="ORF">Nepgr_014700</name>
</gene>
<evidence type="ECO:0000313" key="3">
    <source>
        <dbReference type="Proteomes" id="UP001279734"/>
    </source>
</evidence>
<keyword evidence="1" id="KW-1133">Transmembrane helix</keyword>
<proteinExistence type="predicted"/>
<name>A0AAD3SLG8_NEPGR</name>
<reference evidence="2" key="1">
    <citation type="submission" date="2023-05" db="EMBL/GenBank/DDBJ databases">
        <title>Nepenthes gracilis genome sequencing.</title>
        <authorList>
            <person name="Fukushima K."/>
        </authorList>
    </citation>
    <scope>NUCLEOTIDE SEQUENCE</scope>
    <source>
        <strain evidence="2">SING2019-196</strain>
    </source>
</reference>
<accession>A0AAD3SLG8</accession>
<keyword evidence="3" id="KW-1185">Reference proteome</keyword>
<evidence type="ECO:0000313" key="2">
    <source>
        <dbReference type="EMBL" id="GMH12859.1"/>
    </source>
</evidence>
<comment type="caution">
    <text evidence="2">The sequence shown here is derived from an EMBL/GenBank/DDBJ whole genome shotgun (WGS) entry which is preliminary data.</text>
</comment>
<sequence length="154" mass="17111">MANAPFVLVEELTLDCLGAADVVFWNWPDVAGICIFLDDTLLELMYLVVEWGVCMLGFMIKAQLAILDRYVCRLSMYYMMNSMLHYFSSVICSANLVLLSGTMGSRFAAAVISFALLRLEVDVVAITELLNAAGVWRWPHLCLYSCSCCLSPTG</sequence>